<dbReference type="InterPro" id="IPR041474">
    <property type="entry name" value="NicS_C"/>
</dbReference>
<dbReference type="Pfam" id="PF00440">
    <property type="entry name" value="TetR_N"/>
    <property type="match status" value="1"/>
</dbReference>
<dbReference type="Pfam" id="PF17938">
    <property type="entry name" value="TetR_C_29"/>
    <property type="match status" value="1"/>
</dbReference>
<feature type="DNA-binding region" description="H-T-H motif" evidence="2">
    <location>
        <begin position="46"/>
        <end position="65"/>
    </location>
</feature>
<dbReference type="Gene3D" id="1.10.10.60">
    <property type="entry name" value="Homeodomain-like"/>
    <property type="match status" value="1"/>
</dbReference>
<keyword evidence="6" id="KW-1185">Reference proteome</keyword>
<dbReference type="PANTHER" id="PTHR30328">
    <property type="entry name" value="TRANSCRIPTIONAL REPRESSOR"/>
    <property type="match status" value="1"/>
</dbReference>
<evidence type="ECO:0000256" key="3">
    <source>
        <dbReference type="SAM" id="MobiDB-lite"/>
    </source>
</evidence>
<evidence type="ECO:0000256" key="1">
    <source>
        <dbReference type="ARBA" id="ARBA00023125"/>
    </source>
</evidence>
<comment type="caution">
    <text evidence="5">The sequence shown here is derived from an EMBL/GenBank/DDBJ whole genome shotgun (WGS) entry which is preliminary data.</text>
</comment>
<dbReference type="InterPro" id="IPR001647">
    <property type="entry name" value="HTH_TetR"/>
</dbReference>
<dbReference type="InterPro" id="IPR036271">
    <property type="entry name" value="Tet_transcr_reg_TetR-rel_C_sf"/>
</dbReference>
<protein>
    <submittedName>
        <fullName evidence="5">TetR family transcriptional regulator</fullName>
    </submittedName>
</protein>
<reference evidence="5 6" key="1">
    <citation type="submission" date="2019-11" db="EMBL/GenBank/DDBJ databases">
        <title>Metabolism of dissolved organic matter in forest soils.</title>
        <authorList>
            <person name="Cyle K.T."/>
            <person name="Wilhelm R.C."/>
            <person name="Martinez C.E."/>
        </authorList>
    </citation>
    <scope>NUCLEOTIDE SEQUENCE [LARGE SCALE GENOMIC DNA]</scope>
    <source>
        <strain evidence="5 6">5N</strain>
    </source>
</reference>
<dbReference type="InterPro" id="IPR009057">
    <property type="entry name" value="Homeodomain-like_sf"/>
</dbReference>
<evidence type="ECO:0000313" key="6">
    <source>
        <dbReference type="Proteomes" id="UP000655523"/>
    </source>
</evidence>
<dbReference type="PANTHER" id="PTHR30328:SF54">
    <property type="entry name" value="HTH-TYPE TRANSCRIPTIONAL REPRESSOR SCO4008"/>
    <property type="match status" value="1"/>
</dbReference>
<dbReference type="PRINTS" id="PR00455">
    <property type="entry name" value="HTHTETR"/>
</dbReference>
<organism evidence="5 6">
    <name type="scientific">Paraburkholderia elongata</name>
    <dbReference type="NCBI Taxonomy" id="2675747"/>
    <lineage>
        <taxon>Bacteria</taxon>
        <taxon>Pseudomonadati</taxon>
        <taxon>Pseudomonadota</taxon>
        <taxon>Betaproteobacteria</taxon>
        <taxon>Burkholderiales</taxon>
        <taxon>Burkholderiaceae</taxon>
        <taxon>Paraburkholderia</taxon>
    </lineage>
</organism>
<name>A0A972NQH5_9BURK</name>
<proteinExistence type="predicted"/>
<dbReference type="SUPFAM" id="SSF46689">
    <property type="entry name" value="Homeodomain-like"/>
    <property type="match status" value="1"/>
</dbReference>
<sequence length="217" mass="24893">MNASPDIPFVKRPAKSPGRKPPTQMLEHILDTAFEAFAAHGYEGASMRKIAADAGTTIQRMVYHFPSKEALWEAVMSRIVQRFDERHRRMLNECRGKAASVKLHRLIGDMVHFLAEFPGVHRIMTFEAAHPSPRLKWLYDNHLKSRVEETVDIIKAAQRERAIRQTDPMRLYYAILSIAAVPFTIAAEFKLTTGRDPFDLEEVERTIDLIRALIIKE</sequence>
<dbReference type="RefSeq" id="WP_172168019.1">
    <property type="nucleotide sequence ID" value="NZ_WOEZ01000117.1"/>
</dbReference>
<evidence type="ECO:0000256" key="2">
    <source>
        <dbReference type="PROSITE-ProRule" id="PRU00335"/>
    </source>
</evidence>
<dbReference type="Proteomes" id="UP000655523">
    <property type="component" value="Unassembled WGS sequence"/>
</dbReference>
<keyword evidence="1 2" id="KW-0238">DNA-binding</keyword>
<evidence type="ECO:0000259" key="4">
    <source>
        <dbReference type="PROSITE" id="PS50977"/>
    </source>
</evidence>
<dbReference type="AlphaFoldDB" id="A0A972NQH5"/>
<dbReference type="EMBL" id="WOEZ01000117">
    <property type="protein sequence ID" value="NPT57166.1"/>
    <property type="molecule type" value="Genomic_DNA"/>
</dbReference>
<feature type="region of interest" description="Disordered" evidence="3">
    <location>
        <begin position="1"/>
        <end position="21"/>
    </location>
</feature>
<dbReference type="Gene3D" id="1.10.357.10">
    <property type="entry name" value="Tetracycline Repressor, domain 2"/>
    <property type="match status" value="1"/>
</dbReference>
<dbReference type="GO" id="GO:0003677">
    <property type="term" value="F:DNA binding"/>
    <property type="evidence" value="ECO:0007669"/>
    <property type="project" value="UniProtKB-UniRule"/>
</dbReference>
<evidence type="ECO:0000313" key="5">
    <source>
        <dbReference type="EMBL" id="NPT57166.1"/>
    </source>
</evidence>
<dbReference type="InterPro" id="IPR050109">
    <property type="entry name" value="HTH-type_TetR-like_transc_reg"/>
</dbReference>
<dbReference type="PROSITE" id="PS50977">
    <property type="entry name" value="HTH_TETR_2"/>
    <property type="match status" value="1"/>
</dbReference>
<accession>A0A972NQH5</accession>
<gene>
    <name evidence="5" type="ORF">GNZ13_21945</name>
</gene>
<dbReference type="SUPFAM" id="SSF48498">
    <property type="entry name" value="Tetracyclin repressor-like, C-terminal domain"/>
    <property type="match status" value="1"/>
</dbReference>
<feature type="domain" description="HTH tetR-type" evidence="4">
    <location>
        <begin position="23"/>
        <end position="83"/>
    </location>
</feature>